<feature type="transmembrane region" description="Helical" evidence="1">
    <location>
        <begin position="131"/>
        <end position="149"/>
    </location>
</feature>
<accession>A0ABV4HM58</accession>
<evidence type="ECO:0000256" key="1">
    <source>
        <dbReference type="SAM" id="Phobius"/>
    </source>
</evidence>
<keyword evidence="1" id="KW-0472">Membrane</keyword>
<keyword evidence="1" id="KW-0812">Transmembrane</keyword>
<feature type="transmembrane region" description="Helical" evidence="1">
    <location>
        <begin position="41"/>
        <end position="65"/>
    </location>
</feature>
<protein>
    <submittedName>
        <fullName evidence="2">DUF2214 family protein</fullName>
    </submittedName>
</protein>
<name>A0ABV4HM58_9GAMM</name>
<feature type="transmembrane region" description="Helical" evidence="1">
    <location>
        <begin position="6"/>
        <end position="29"/>
    </location>
</feature>
<keyword evidence="1" id="KW-1133">Transmembrane helix</keyword>
<evidence type="ECO:0000313" key="3">
    <source>
        <dbReference type="Proteomes" id="UP001566331"/>
    </source>
</evidence>
<dbReference type="EMBL" id="JBFWIC010000004">
    <property type="protein sequence ID" value="MEZ0473816.1"/>
    <property type="molecule type" value="Genomic_DNA"/>
</dbReference>
<dbReference type="Proteomes" id="UP001566331">
    <property type="component" value="Unassembled WGS sequence"/>
</dbReference>
<gene>
    <name evidence="2" type="ORF">AB6713_04180</name>
</gene>
<feature type="transmembrane region" description="Helical" evidence="1">
    <location>
        <begin position="77"/>
        <end position="98"/>
    </location>
</feature>
<comment type="caution">
    <text evidence="2">The sequence shown here is derived from an EMBL/GenBank/DDBJ whole genome shotgun (WGS) entry which is preliminary data.</text>
</comment>
<sequence length="150" mass="16319">MLLDLFLAAAHHLLIFGLVAMLVLESAILRGAIDAAAVRRLAGIDAGYGMSAVLLLIVGGLRLLYGIKGWQYYLHNPWFHAKFGAFLLVAALSVVPTLRFLRWRKALRADPGFLPAAAELARMRGFVRLQLALIAAIFVLAAAMARYGGF</sequence>
<dbReference type="InterPro" id="IPR018706">
    <property type="entry name" value="DUF2214_membrane"/>
</dbReference>
<keyword evidence="3" id="KW-1185">Reference proteome</keyword>
<proteinExistence type="predicted"/>
<dbReference type="Pfam" id="PF09980">
    <property type="entry name" value="DUF2214"/>
    <property type="match status" value="1"/>
</dbReference>
<dbReference type="RefSeq" id="WP_370562534.1">
    <property type="nucleotide sequence ID" value="NZ_JBFWIB010000002.1"/>
</dbReference>
<reference evidence="2 3" key="1">
    <citation type="submission" date="2024-07" db="EMBL/GenBank/DDBJ databases">
        <title>Luteimonas salilacus sp. nov., isolated from the shore soil of Salt Lake in Tibet of China.</title>
        <authorList>
            <person name="Zhang X."/>
            <person name="Li A."/>
        </authorList>
    </citation>
    <scope>NUCLEOTIDE SEQUENCE [LARGE SCALE GENOMIC DNA]</scope>
    <source>
        <strain evidence="2 3">B3-2-R+30</strain>
    </source>
</reference>
<organism evidence="2 3">
    <name type="scientific">Luteimonas salinilitoris</name>
    <dbReference type="NCBI Taxonomy" id="3237697"/>
    <lineage>
        <taxon>Bacteria</taxon>
        <taxon>Pseudomonadati</taxon>
        <taxon>Pseudomonadota</taxon>
        <taxon>Gammaproteobacteria</taxon>
        <taxon>Lysobacterales</taxon>
        <taxon>Lysobacteraceae</taxon>
        <taxon>Luteimonas</taxon>
    </lineage>
</organism>
<evidence type="ECO:0000313" key="2">
    <source>
        <dbReference type="EMBL" id="MEZ0473816.1"/>
    </source>
</evidence>